<reference evidence="1 2" key="1">
    <citation type="submission" date="2015-12" db="EMBL/GenBank/DDBJ databases">
        <title>Genome sequence of Thalassospira xiamenensis MCCC 1A03005.</title>
        <authorList>
            <person name="Lu L."/>
            <person name="Lai Q."/>
            <person name="Shao Z."/>
            <person name="Qian P."/>
        </authorList>
    </citation>
    <scope>NUCLEOTIDE SEQUENCE [LARGE SCALE GENOMIC DNA]</scope>
    <source>
        <strain evidence="1 2">MCCC 1A03005</strain>
    </source>
</reference>
<organism evidence="1 2">
    <name type="scientific">Thalassospira xiamenensis</name>
    <dbReference type="NCBI Taxonomy" id="220697"/>
    <lineage>
        <taxon>Bacteria</taxon>
        <taxon>Pseudomonadati</taxon>
        <taxon>Pseudomonadota</taxon>
        <taxon>Alphaproteobacteria</taxon>
        <taxon>Rhodospirillales</taxon>
        <taxon>Thalassospiraceae</taxon>
        <taxon>Thalassospira</taxon>
    </lineage>
</organism>
<proteinExistence type="predicted"/>
<gene>
    <name evidence="1" type="ORF">AUP40_04545</name>
</gene>
<evidence type="ECO:0000313" key="1">
    <source>
        <dbReference type="EMBL" id="KZC97212.1"/>
    </source>
</evidence>
<protein>
    <submittedName>
        <fullName evidence="1">Uncharacterized protein</fullName>
    </submittedName>
</protein>
<evidence type="ECO:0000313" key="2">
    <source>
        <dbReference type="Proteomes" id="UP000076167"/>
    </source>
</evidence>
<sequence>MRYFMIKSGPMLDRANDYRARHEYGFDAATEFAKKYGGTRFWSGLDGRLIGITAVRKPGPEWIRDRKQGYWHPSRDSRKKAAMDIWDEIRILPPIPGYDRRNSEPALWLGIDTACRCQLGYKDDLFYLFLTDKNMLGTSVKDQLKIIADLPVPEGCEEISEAKLNLLLAEREQAA</sequence>
<accession>A0ABR5XXL1</accession>
<keyword evidence="2" id="KW-1185">Reference proteome</keyword>
<dbReference type="EMBL" id="LPXL01000056">
    <property type="protein sequence ID" value="KZC97212.1"/>
    <property type="molecule type" value="Genomic_DNA"/>
</dbReference>
<comment type="caution">
    <text evidence="1">The sequence shown here is derived from an EMBL/GenBank/DDBJ whole genome shotgun (WGS) entry which is preliminary data.</text>
</comment>
<dbReference type="RefSeq" id="WP_063092974.1">
    <property type="nucleotide sequence ID" value="NZ_JAINWB010000003.1"/>
</dbReference>
<name>A0ABR5XXL1_9PROT</name>
<dbReference type="Proteomes" id="UP000076167">
    <property type="component" value="Unassembled WGS sequence"/>
</dbReference>